<evidence type="ECO:0000313" key="5">
    <source>
        <dbReference type="Proteomes" id="UP000297646"/>
    </source>
</evidence>
<evidence type="ECO:0000259" key="3">
    <source>
        <dbReference type="PROSITE" id="PS50943"/>
    </source>
</evidence>
<feature type="domain" description="HTH cro/C1-type" evidence="3">
    <location>
        <begin position="13"/>
        <end position="67"/>
    </location>
</feature>
<evidence type="ECO:0000256" key="1">
    <source>
        <dbReference type="ARBA" id="ARBA00023125"/>
    </source>
</evidence>
<feature type="transmembrane region" description="Helical" evidence="2">
    <location>
        <begin position="153"/>
        <end position="171"/>
    </location>
</feature>
<dbReference type="SMART" id="SM00530">
    <property type="entry name" value="HTH_XRE"/>
    <property type="match status" value="1"/>
</dbReference>
<organism evidence="4 5">
    <name type="scientific">Weissella confusa</name>
    <name type="common">Lactobacillus confusus</name>
    <dbReference type="NCBI Taxonomy" id="1583"/>
    <lineage>
        <taxon>Bacteria</taxon>
        <taxon>Bacillati</taxon>
        <taxon>Bacillota</taxon>
        <taxon>Bacilli</taxon>
        <taxon>Lactobacillales</taxon>
        <taxon>Lactobacillaceae</taxon>
        <taxon>Weissella</taxon>
    </lineage>
</organism>
<dbReference type="GO" id="GO:0003677">
    <property type="term" value="F:DNA binding"/>
    <property type="evidence" value="ECO:0007669"/>
    <property type="project" value="UniProtKB-KW"/>
</dbReference>
<dbReference type="InterPro" id="IPR010982">
    <property type="entry name" value="Lambda_DNA-bd_dom_sf"/>
</dbReference>
<dbReference type="Gene3D" id="1.10.260.40">
    <property type="entry name" value="lambda repressor-like DNA-binding domains"/>
    <property type="match status" value="1"/>
</dbReference>
<dbReference type="PANTHER" id="PTHR46558">
    <property type="entry name" value="TRACRIPTIONAL REGULATORY PROTEIN-RELATED-RELATED"/>
    <property type="match status" value="1"/>
</dbReference>
<keyword evidence="2" id="KW-1133">Transmembrane helix</keyword>
<dbReference type="CDD" id="cd00093">
    <property type="entry name" value="HTH_XRE"/>
    <property type="match status" value="1"/>
</dbReference>
<gene>
    <name evidence="4" type="ORF">C6P11_06220</name>
</gene>
<evidence type="ECO:0000313" key="4">
    <source>
        <dbReference type="EMBL" id="TGE72450.1"/>
    </source>
</evidence>
<dbReference type="AlphaFoldDB" id="A0A4Z0RYW0"/>
<dbReference type="OrthoDB" id="9805856at2"/>
<dbReference type="InterPro" id="IPR001387">
    <property type="entry name" value="Cro/C1-type_HTH"/>
</dbReference>
<dbReference type="PANTHER" id="PTHR46558:SF15">
    <property type="entry name" value="HELIX-TURN-HELIX DOMAIN PROTEIN"/>
    <property type="match status" value="1"/>
</dbReference>
<reference evidence="4 5" key="1">
    <citation type="submission" date="2018-03" db="EMBL/GenBank/DDBJ databases">
        <title>Genome sequencing of Weissella confusa isolates.</title>
        <authorList>
            <person name="Kajala I."/>
            <person name="Baruah R."/>
            <person name="Bergsveinson J."/>
            <person name="Juvonen R."/>
            <person name="Ziola B."/>
        </authorList>
    </citation>
    <scope>NUCLEOTIDE SEQUENCE [LARGE SCALE GENOMIC DNA]</scope>
    <source>
        <strain evidence="4 5">VTT E-062653</strain>
    </source>
</reference>
<keyword evidence="2" id="KW-0812">Transmembrane</keyword>
<dbReference type="PROSITE" id="PS50943">
    <property type="entry name" value="HTH_CROC1"/>
    <property type="match status" value="1"/>
</dbReference>
<comment type="caution">
    <text evidence="4">The sequence shown here is derived from an EMBL/GenBank/DDBJ whole genome shotgun (WGS) entry which is preliminary data.</text>
</comment>
<dbReference type="EMBL" id="PVSN01000040">
    <property type="protein sequence ID" value="TGE72450.1"/>
    <property type="molecule type" value="Genomic_DNA"/>
</dbReference>
<proteinExistence type="predicted"/>
<keyword evidence="2" id="KW-0472">Membrane</keyword>
<dbReference type="Proteomes" id="UP000297646">
    <property type="component" value="Unassembled WGS sequence"/>
</dbReference>
<feature type="transmembrane region" description="Helical" evidence="2">
    <location>
        <begin position="118"/>
        <end position="141"/>
    </location>
</feature>
<keyword evidence="1" id="KW-0238">DNA-binding</keyword>
<dbReference type="Pfam" id="PF01381">
    <property type="entry name" value="HTH_3"/>
    <property type="match status" value="1"/>
</dbReference>
<evidence type="ECO:0000256" key="2">
    <source>
        <dbReference type="SAM" id="Phobius"/>
    </source>
</evidence>
<accession>A0A4Z0RYW0</accession>
<feature type="transmembrane region" description="Helical" evidence="2">
    <location>
        <begin position="86"/>
        <end position="106"/>
    </location>
</feature>
<protein>
    <recommendedName>
        <fullName evidence="3">HTH cro/C1-type domain-containing protein</fullName>
    </recommendedName>
</protein>
<name>A0A4Z0RYW0_WEICO</name>
<sequence>MSGGTIMKFGENIQLQRENHNMSQQELADILGVTRQSVSKWENDTSLPSFKNVLAIGALYDVSLDELIRGDERLVEKFEDRSAGHYTPVEIILFALIVASVVVFILRNFDAKLANWPYLVNMAFYTIQLIAFITVLIMAPWRRINELLRQNKWFFFVVLVWVLLVFTPDMVDFFRGFLDGFFGSVKQY</sequence>
<dbReference type="SUPFAM" id="SSF47413">
    <property type="entry name" value="lambda repressor-like DNA-binding domains"/>
    <property type="match status" value="1"/>
</dbReference>